<evidence type="ECO:0000313" key="3">
    <source>
        <dbReference type="Proteomes" id="UP000078046"/>
    </source>
</evidence>
<proteinExistence type="predicted"/>
<gene>
    <name evidence="2" type="ORF">A3Q56_04447</name>
</gene>
<evidence type="ECO:0000313" key="2">
    <source>
        <dbReference type="EMBL" id="OAF67814.1"/>
    </source>
</evidence>
<comment type="caution">
    <text evidence="2">The sequence shown here is derived from an EMBL/GenBank/DDBJ whole genome shotgun (WGS) entry which is preliminary data.</text>
</comment>
<dbReference type="AlphaFoldDB" id="A0A177B323"/>
<evidence type="ECO:0000256" key="1">
    <source>
        <dbReference type="SAM" id="MobiDB-lite"/>
    </source>
</evidence>
<dbReference type="Proteomes" id="UP000078046">
    <property type="component" value="Unassembled WGS sequence"/>
</dbReference>
<feature type="non-terminal residue" evidence="2">
    <location>
        <position position="406"/>
    </location>
</feature>
<name>A0A177B323_9BILA</name>
<organism evidence="2 3">
    <name type="scientific">Intoshia linei</name>
    <dbReference type="NCBI Taxonomy" id="1819745"/>
    <lineage>
        <taxon>Eukaryota</taxon>
        <taxon>Metazoa</taxon>
        <taxon>Spiralia</taxon>
        <taxon>Lophotrochozoa</taxon>
        <taxon>Mesozoa</taxon>
        <taxon>Orthonectida</taxon>
        <taxon>Rhopaluridae</taxon>
        <taxon>Intoshia</taxon>
    </lineage>
</organism>
<accession>A0A177B323</accession>
<feature type="region of interest" description="Disordered" evidence="1">
    <location>
        <begin position="296"/>
        <end position="340"/>
    </location>
</feature>
<feature type="region of interest" description="Disordered" evidence="1">
    <location>
        <begin position="46"/>
        <end position="97"/>
    </location>
</feature>
<sequence>MDLHLNTNFSLLNDNPPVSSCDQHTNIANNDQNIIFQNSYIKLPHEQKNDNQVLEKNIGDSKAKKTRRRRSNNKPTLPKSTYYRPIRPNLPKPQQTSHISTNTAEAFPQIQQSLPMQINDSNGLTYIPYNMMGSQDSWCFQNQQMNNQPQLIYPVQMNNLNHRPMLPGNFNVPINTVDGVQYPNFHNQYNQQNVRPDGYNNMIITGNNFNQNPNIIVNGQNMMIQNPNGFVNVRPNQINVNVSNANAPPLNLVNLNSNDQVQLPSNPYNVIPMQQFNGSSQSQIVTIGNNVAKDVSIGQENGKRRRRVKSTNQSKLPRSRTKRNNDSAPNKKSRINNSSNVICNNNNLVFSNPNNFKNDANESIYDQDDLINNILNGKIHDFTDPKIAAMLNTDDVIRDMFGTMNE</sequence>
<dbReference type="EMBL" id="LWCA01000568">
    <property type="protein sequence ID" value="OAF67814.1"/>
    <property type="molecule type" value="Genomic_DNA"/>
</dbReference>
<protein>
    <submittedName>
        <fullName evidence="2">Uncharacterized protein</fullName>
    </submittedName>
</protein>
<keyword evidence="3" id="KW-1185">Reference proteome</keyword>
<reference evidence="2 3" key="1">
    <citation type="submission" date="2016-04" db="EMBL/GenBank/DDBJ databases">
        <title>The genome of Intoshia linei affirms orthonectids as highly simplified spiralians.</title>
        <authorList>
            <person name="Mikhailov K.V."/>
            <person name="Slusarev G.S."/>
            <person name="Nikitin M.A."/>
            <person name="Logacheva M.D."/>
            <person name="Penin A."/>
            <person name="Aleoshin V."/>
            <person name="Panchin Y.V."/>
        </authorList>
    </citation>
    <scope>NUCLEOTIDE SEQUENCE [LARGE SCALE GENOMIC DNA]</scope>
    <source>
        <strain evidence="2">Intl2013</strain>
        <tissue evidence="2">Whole animal</tissue>
    </source>
</reference>